<dbReference type="SMART" id="SM00475">
    <property type="entry name" value="53EXOc"/>
    <property type="match status" value="1"/>
</dbReference>
<dbReference type="Proteomes" id="UP000231569">
    <property type="component" value="Unassembled WGS sequence"/>
</dbReference>
<dbReference type="GO" id="GO:0008409">
    <property type="term" value="F:5'-3' exonuclease activity"/>
    <property type="evidence" value="ECO:0007669"/>
    <property type="project" value="InterPro"/>
</dbReference>
<feature type="domain" description="5'-3' exonuclease" evidence="4">
    <location>
        <begin position="9"/>
        <end position="270"/>
    </location>
</feature>
<reference evidence="6" key="1">
    <citation type="submission" date="2017-09" db="EMBL/GenBank/DDBJ databases">
        <title>Depth-based differentiation of microbial function through sediment-hosted aquifers and enrichment of novel symbionts in the deep terrestrial subsurface.</title>
        <authorList>
            <person name="Probst A.J."/>
            <person name="Ladd B."/>
            <person name="Jarett J.K."/>
            <person name="Geller-Mcgrath D.E."/>
            <person name="Sieber C.M.K."/>
            <person name="Emerson J.B."/>
            <person name="Anantharaman K."/>
            <person name="Thomas B.C."/>
            <person name="Malmstrom R."/>
            <person name="Stieglmeier M."/>
            <person name="Klingl A."/>
            <person name="Woyke T."/>
            <person name="Ryan C.M."/>
            <person name="Banfield J.F."/>
        </authorList>
    </citation>
    <scope>NUCLEOTIDE SEQUENCE [LARGE SCALE GENOMIC DNA]</scope>
</reference>
<evidence type="ECO:0000256" key="1">
    <source>
        <dbReference type="ARBA" id="ARBA00022722"/>
    </source>
</evidence>
<evidence type="ECO:0000259" key="4">
    <source>
        <dbReference type="SMART" id="SM00475"/>
    </source>
</evidence>
<dbReference type="SUPFAM" id="SSF88723">
    <property type="entry name" value="PIN domain-like"/>
    <property type="match status" value="1"/>
</dbReference>
<dbReference type="AlphaFoldDB" id="A0A2M8KV59"/>
<dbReference type="GO" id="GO:0033567">
    <property type="term" value="P:DNA replication, Okazaki fragment processing"/>
    <property type="evidence" value="ECO:0007669"/>
    <property type="project" value="InterPro"/>
</dbReference>
<dbReference type="CDD" id="cd09859">
    <property type="entry name" value="PIN_53EXO"/>
    <property type="match status" value="1"/>
</dbReference>
<dbReference type="GO" id="GO:0003677">
    <property type="term" value="F:DNA binding"/>
    <property type="evidence" value="ECO:0007669"/>
    <property type="project" value="UniProtKB-KW"/>
</dbReference>
<dbReference type="PANTHER" id="PTHR42646">
    <property type="entry name" value="FLAP ENDONUCLEASE XNI"/>
    <property type="match status" value="1"/>
</dbReference>
<dbReference type="SUPFAM" id="SSF47807">
    <property type="entry name" value="5' to 3' exonuclease, C-terminal subdomain"/>
    <property type="match status" value="1"/>
</dbReference>
<dbReference type="EMBL" id="PFEE01000026">
    <property type="protein sequence ID" value="PJE63817.1"/>
    <property type="molecule type" value="Genomic_DNA"/>
</dbReference>
<dbReference type="Pfam" id="PF02739">
    <property type="entry name" value="5_3_exonuc_N"/>
    <property type="match status" value="1"/>
</dbReference>
<dbReference type="InterPro" id="IPR036279">
    <property type="entry name" value="5-3_exonuclease_C_sf"/>
</dbReference>
<dbReference type="InterPro" id="IPR038969">
    <property type="entry name" value="FEN"/>
</dbReference>
<proteinExistence type="predicted"/>
<evidence type="ECO:0000313" key="6">
    <source>
        <dbReference type="Proteomes" id="UP000231569"/>
    </source>
</evidence>
<evidence type="ECO:0000313" key="5">
    <source>
        <dbReference type="EMBL" id="PJE63817.1"/>
    </source>
</evidence>
<comment type="caution">
    <text evidence="5">The sequence shown here is derived from an EMBL/GenBank/DDBJ whole genome shotgun (WGS) entry which is preliminary data.</text>
</comment>
<organism evidence="5 6">
    <name type="scientific">Candidatus Roizmanbacteria bacterium CG10_big_fil_rev_8_21_14_0_10_45_7</name>
    <dbReference type="NCBI Taxonomy" id="1974854"/>
    <lineage>
        <taxon>Bacteria</taxon>
        <taxon>Candidatus Roizmaniibacteriota</taxon>
    </lineage>
</organism>
<keyword evidence="3" id="KW-0238">DNA-binding</keyword>
<dbReference type="Gene3D" id="1.10.150.20">
    <property type="entry name" value="5' to 3' exonuclease, C-terminal subdomain"/>
    <property type="match status" value="1"/>
</dbReference>
<evidence type="ECO:0000256" key="3">
    <source>
        <dbReference type="ARBA" id="ARBA00023125"/>
    </source>
</evidence>
<dbReference type="Pfam" id="PF01367">
    <property type="entry name" value="5_3_exonuc"/>
    <property type="match status" value="1"/>
</dbReference>
<keyword evidence="2" id="KW-0378">Hydrolase</keyword>
<sequence>MSSMGNTIEPVLVVIDGSALIHRAYHALPPFTAPDGTPTNALYGFITMLISIIDTLKPSHMVVCMDTPKPTFRKELLVTYQSQRPKAPDELKVQFPLVKSFLETAKIPVLLKEGFEADDVIGTVVQKVRESSPDTSLFIITGDRDLLQLVDKKALIMMPTMGVNNMSRFNSDGVKKKLGVYPHQVVDYKALVGDSSDNYAGIPGIGPKTASGLLEKYETLERMYEHIDEIPARTKALLVTHKESALLAKQLATIKQDVEVDVNMSKLACTGISKDHIMPFLDTYGLQSIKKRLEIKADMDFGKKEPSKKDKDQLSFFS</sequence>
<protein>
    <recommendedName>
        <fullName evidence="4">5'-3' exonuclease domain-containing protein</fullName>
    </recommendedName>
</protein>
<keyword evidence="1" id="KW-0540">Nuclease</keyword>
<dbReference type="InterPro" id="IPR002421">
    <property type="entry name" value="5-3_exonuclease"/>
</dbReference>
<dbReference type="InterPro" id="IPR029060">
    <property type="entry name" value="PIN-like_dom_sf"/>
</dbReference>
<gene>
    <name evidence="5" type="ORF">COU89_01240</name>
</gene>
<dbReference type="PANTHER" id="PTHR42646:SF2">
    <property type="entry name" value="5'-3' EXONUCLEASE FAMILY PROTEIN"/>
    <property type="match status" value="1"/>
</dbReference>
<evidence type="ECO:0000256" key="2">
    <source>
        <dbReference type="ARBA" id="ARBA00022801"/>
    </source>
</evidence>
<dbReference type="InterPro" id="IPR020045">
    <property type="entry name" value="DNA_polI_H3TH"/>
</dbReference>
<dbReference type="InterPro" id="IPR008918">
    <property type="entry name" value="HhH2"/>
</dbReference>
<dbReference type="CDD" id="cd09898">
    <property type="entry name" value="H3TH_53EXO"/>
    <property type="match status" value="1"/>
</dbReference>
<accession>A0A2M8KV59</accession>
<dbReference type="FunFam" id="1.10.150.20:FF:000003">
    <property type="entry name" value="DNA polymerase I"/>
    <property type="match status" value="1"/>
</dbReference>
<dbReference type="Gene3D" id="3.40.50.1010">
    <property type="entry name" value="5'-nuclease"/>
    <property type="match status" value="1"/>
</dbReference>
<dbReference type="GO" id="GO:0017108">
    <property type="term" value="F:5'-flap endonuclease activity"/>
    <property type="evidence" value="ECO:0007669"/>
    <property type="project" value="InterPro"/>
</dbReference>
<dbReference type="SMART" id="SM00279">
    <property type="entry name" value="HhH2"/>
    <property type="match status" value="1"/>
</dbReference>
<dbReference type="InterPro" id="IPR020046">
    <property type="entry name" value="5-3_exonucl_a-hlix_arch_N"/>
</dbReference>
<name>A0A2M8KV59_9BACT</name>